<feature type="transmembrane region" description="Helical" evidence="1">
    <location>
        <begin position="12"/>
        <end position="33"/>
    </location>
</feature>
<comment type="caution">
    <text evidence="2">The sequence shown here is derived from an EMBL/GenBank/DDBJ whole genome shotgun (WGS) entry which is preliminary data.</text>
</comment>
<feature type="transmembrane region" description="Helical" evidence="1">
    <location>
        <begin position="84"/>
        <end position="108"/>
    </location>
</feature>
<keyword evidence="1" id="KW-1133">Transmembrane helix</keyword>
<dbReference type="EMBL" id="JBDJNQ010000009">
    <property type="protein sequence ID" value="MEN5379101.1"/>
    <property type="molecule type" value="Genomic_DNA"/>
</dbReference>
<dbReference type="RefSeq" id="WP_346581887.1">
    <property type="nucleotide sequence ID" value="NZ_JBDJNQ010000009.1"/>
</dbReference>
<reference evidence="2 3" key="1">
    <citation type="submission" date="2024-04" db="EMBL/GenBank/DDBJ databases">
        <title>WGS of bacteria from Torrens River.</title>
        <authorList>
            <person name="Wyrsch E.R."/>
            <person name="Drigo B."/>
        </authorList>
    </citation>
    <scope>NUCLEOTIDE SEQUENCE [LARGE SCALE GENOMIC DNA]</scope>
    <source>
        <strain evidence="2 3">TWI391</strain>
    </source>
</reference>
<evidence type="ECO:0000256" key="1">
    <source>
        <dbReference type="SAM" id="Phobius"/>
    </source>
</evidence>
<protein>
    <recommendedName>
        <fullName evidence="4">Histidine kinase</fullName>
    </recommendedName>
</protein>
<evidence type="ECO:0008006" key="4">
    <source>
        <dbReference type="Google" id="ProtNLM"/>
    </source>
</evidence>
<evidence type="ECO:0000313" key="3">
    <source>
        <dbReference type="Proteomes" id="UP001409291"/>
    </source>
</evidence>
<name>A0ABV0BWD4_9SPHI</name>
<organism evidence="2 3">
    <name type="scientific">Sphingobacterium kitahiroshimense</name>
    <dbReference type="NCBI Taxonomy" id="470446"/>
    <lineage>
        <taxon>Bacteria</taxon>
        <taxon>Pseudomonadati</taxon>
        <taxon>Bacteroidota</taxon>
        <taxon>Sphingobacteriia</taxon>
        <taxon>Sphingobacteriales</taxon>
        <taxon>Sphingobacteriaceae</taxon>
        <taxon>Sphingobacterium</taxon>
    </lineage>
</organism>
<proteinExistence type="predicted"/>
<feature type="transmembrane region" description="Helical" evidence="1">
    <location>
        <begin position="123"/>
        <end position="144"/>
    </location>
</feature>
<evidence type="ECO:0000313" key="2">
    <source>
        <dbReference type="EMBL" id="MEN5379101.1"/>
    </source>
</evidence>
<accession>A0ABV0BWD4</accession>
<dbReference type="Proteomes" id="UP001409291">
    <property type="component" value="Unassembled WGS sequence"/>
</dbReference>
<sequence length="392" mass="45630">MNTYIKTYFKIISWRIFVICIAIAMVMASLFPFDDMSMSYIFSKPVMKVMLKTFVIGGLLLTIVNVVAFHVFRLRLWETNVLHASFYHTFFGVILPFIGGVGLIRFFYGPAIFQHDHVNSDLMLMLLLLVLCNAFMVIRMYAFYLNKKTVLVKTLKDEHKDGDVRQKLLLEKADLKHREELDGLKSSLDSINAELKISLINADKHVAQAELRERQLTDEIGRLTKEIVLKSTAVTHELNEYHIQQLSYILLNDLVPYEYDPLSRYQFASELNDRVIKEEHVAFIFGANREGVLCQDIYLLDGEVFTVYESSLEEMNRIFPRMVRISRNHLIPGTSVVSYEVMSSKLVKVKVRGQEEPIEMKHEYIKKVFSWIILQYVWNQYREKQSSPAVSV</sequence>
<keyword evidence="1" id="KW-0812">Transmembrane</keyword>
<feature type="transmembrane region" description="Helical" evidence="1">
    <location>
        <begin position="53"/>
        <end position="72"/>
    </location>
</feature>
<gene>
    <name evidence="2" type="ORF">ABE541_17695</name>
</gene>
<keyword evidence="3" id="KW-1185">Reference proteome</keyword>
<keyword evidence="1" id="KW-0472">Membrane</keyword>